<reference evidence="5 6" key="1">
    <citation type="submission" date="2016-08" db="EMBL/GenBank/DDBJ databases">
        <authorList>
            <person name="Seilhamer J.J."/>
        </authorList>
    </citation>
    <scope>NUCLEOTIDE SEQUENCE [LARGE SCALE GENOMIC DNA]</scope>
    <source>
        <strain evidence="5">Buetzberg</strain>
    </source>
</reference>
<dbReference type="OrthoDB" id="174177at2157"/>
<evidence type="ECO:0000259" key="2">
    <source>
        <dbReference type="Pfam" id="PF25791"/>
    </source>
</evidence>
<keyword evidence="1" id="KW-0175">Coiled coil</keyword>
<dbReference type="InterPro" id="IPR027417">
    <property type="entry name" value="P-loop_NTPase"/>
</dbReference>
<organism evidence="5 6">
    <name type="scientific">Methanobacterium congolense</name>
    <dbReference type="NCBI Taxonomy" id="118062"/>
    <lineage>
        <taxon>Archaea</taxon>
        <taxon>Methanobacteriati</taxon>
        <taxon>Methanobacteriota</taxon>
        <taxon>Methanomada group</taxon>
        <taxon>Methanobacteria</taxon>
        <taxon>Methanobacteriales</taxon>
        <taxon>Methanobacteriaceae</taxon>
        <taxon>Methanobacterium</taxon>
    </lineage>
</organism>
<dbReference type="NCBIfam" id="NF033441">
    <property type="entry name" value="BREX_BrxC"/>
    <property type="match status" value="1"/>
</dbReference>
<dbReference type="STRING" id="118062.MCBB_0860"/>
<dbReference type="InterPro" id="IPR058038">
    <property type="entry name" value="BREX_BrxC_wHTH"/>
</dbReference>
<gene>
    <name evidence="5" type="ORF">MCBB_0860</name>
</gene>
<evidence type="ECO:0000313" key="6">
    <source>
        <dbReference type="Proteomes" id="UP000094707"/>
    </source>
</evidence>
<dbReference type="SUPFAM" id="SSF52540">
    <property type="entry name" value="P-loop containing nucleoside triphosphate hydrolases"/>
    <property type="match status" value="1"/>
</dbReference>
<dbReference type="AlphaFoldDB" id="A0A1D3L173"/>
<proteinExistence type="predicted"/>
<dbReference type="Pfam" id="PF25796">
    <property type="entry name" value="BREX_BrxC_4th"/>
    <property type="match status" value="1"/>
</dbReference>
<dbReference type="InterPro" id="IPR047679">
    <property type="entry name" value="BREX_BrxC"/>
</dbReference>
<dbReference type="RefSeq" id="WP_071906589.1">
    <property type="nucleotide sequence ID" value="NZ_LT607756.1"/>
</dbReference>
<dbReference type="Pfam" id="PF25792">
    <property type="entry name" value="BREX_BrxC_helical"/>
    <property type="match status" value="1"/>
</dbReference>
<dbReference type="PATRIC" id="fig|129848.4.peg.862"/>
<feature type="domain" description="Probable ATP-binding protein BrxC 4th six-stranded beta-sheet" evidence="4">
    <location>
        <begin position="557"/>
        <end position="744"/>
    </location>
</feature>
<evidence type="ECO:0000313" key="5">
    <source>
        <dbReference type="EMBL" id="SCG85424.1"/>
    </source>
</evidence>
<feature type="domain" description="Probable ATP-binding protein BrxC winged helix-turn-helix" evidence="2">
    <location>
        <begin position="751"/>
        <end position="877"/>
    </location>
</feature>
<protein>
    <recommendedName>
        <fullName evidence="7">BREX system P-loop protein BrxC</fullName>
    </recommendedName>
</protein>
<feature type="domain" description="Probable ATP-binding protein BrxC alpha-helical" evidence="3">
    <location>
        <begin position="883"/>
        <end position="1007"/>
    </location>
</feature>
<dbReference type="KEGG" id="mcub:MCBB_0860"/>
<feature type="coiled-coil region" evidence="1">
    <location>
        <begin position="338"/>
        <end position="365"/>
    </location>
</feature>
<name>A0A1D3L173_9EURY</name>
<sequence length="1198" mass="139063">MNIGEIFEKQIDRDIKGVIKVGQHEQENIYQELNEYVVTKELSKHFREFFENYRKGIEGPTDEMGVWISGFFGSGKSHFLKILSYILENKEAKGRKAIDFFKDDKKINDALVIADMNLAENVSTDVILFNIDSKSAGSQSNKDPILDVFMKVFNEMQGFCGEIPFLAKLERKLSAEGIYDQFKQEFQSINGDDWLKMREDFFFIQDDVVETLSKIGYMSEETARNWAEKADENYNISIEKFAKLVRDYCDAKGPNHHVVFLVDEIGQYIGDDSKLMLNLQTVTEDLGIYCEGKAWIIVTSQQDIDDLVKVKGYDFSKIQGRFDTRLSLSSANVDEVIRKRILAKNETATQTLEALYEEKEAILKNLLSFSSDTAEKKLYDNSKDFAAVYPFIPYQFNLLGNVLTSIREHGASGKHLAEGERSMLALFQESAISLMDRDLGVLMPFNIFYNALDKFIDHTHRSVIIKAISNQNLDEFDVEVLKVLFMIKYVKEIKANIENLTTLMITHIDEDRVDLKEKIEKSLQRLLRETLVQKNGDIYSFLTNEEQDINRAINQENVEMGEIINEASTVIFEDIFTDKKYRYDNRYNFAFNQAVDERYKGNRQSANIGMMIITPYYNLKEENTNSQSRISGLSESEKASNILRGLSDNNNEVIVHLNGDATFLEEIEGLLKINKYLTKRSAELSQTSKSIHDAKQEEVNEKRVRIKLFLEEALKYADIYVKGDKVSIKEKNPVDRINEALGKLVKKIYHKLTYMKTAPVKSDILNVIRESNQEQFGKSDNSENSLAIEEMDKYIETETKMHAKPSLKTILDKFKGAPYGFVDLDVEWLIATLYAQKRIYLVKNAQQINFKTNSADEILKYLTERKFQEKILIDRKKETSKLQIKDVKEVLRDCFGVKNSPEEDESLMELFQDKSRIRFNELEKIEREYLIEDRYPGKVIIEKSITLLRDVNGIKQSNQFFDSVSKEKDDFLDMGENLDSVLNFFEGAQKNIFKRACEVTDLYHANKNYINNKELMERVDRIEEIITMSYPFSSIHQLPELYDNFNRLHQEILNKEAEPIRNGIKEDLNHVLEELDSDEIKHEFEETFQNRFLELENKLNNSQRISDIRGIHDESYFLSSKCIGEINGFKDKIVKNNGDIEKGHEGKPKPKQKELSIRNISKSRITIKKEEDIEEFLESLREKLKAELEEDTIINLKI</sequence>
<evidence type="ECO:0000259" key="4">
    <source>
        <dbReference type="Pfam" id="PF25796"/>
    </source>
</evidence>
<dbReference type="EMBL" id="LT607756">
    <property type="protein sequence ID" value="SCG85424.1"/>
    <property type="molecule type" value="Genomic_DNA"/>
</dbReference>
<dbReference type="InterPro" id="IPR058036">
    <property type="entry name" value="BREX_BrxC_4th"/>
</dbReference>
<keyword evidence="6" id="KW-1185">Reference proteome</keyword>
<evidence type="ECO:0008006" key="7">
    <source>
        <dbReference type="Google" id="ProtNLM"/>
    </source>
</evidence>
<dbReference type="GeneID" id="30411709"/>
<dbReference type="Pfam" id="PF25791">
    <property type="entry name" value="WHD_BREX_BrxC"/>
    <property type="match status" value="1"/>
</dbReference>
<dbReference type="InterPro" id="IPR058037">
    <property type="entry name" value="BREX_BrxC_helical"/>
</dbReference>
<dbReference type="Proteomes" id="UP000094707">
    <property type="component" value="Chromosome I"/>
</dbReference>
<accession>A0A1D3L173</accession>
<evidence type="ECO:0000256" key="1">
    <source>
        <dbReference type="SAM" id="Coils"/>
    </source>
</evidence>
<evidence type="ECO:0000259" key="3">
    <source>
        <dbReference type="Pfam" id="PF25792"/>
    </source>
</evidence>